<keyword evidence="1" id="KW-0812">Transmembrane</keyword>
<keyword evidence="1" id="KW-0472">Membrane</keyword>
<reference evidence="2" key="1">
    <citation type="journal article" date="2023" name="Science">
        <title>Elucidation of the pathway for biosynthesis of saponin adjuvants from the soapbark tree.</title>
        <authorList>
            <person name="Reed J."/>
            <person name="Orme A."/>
            <person name="El-Demerdash A."/>
            <person name="Owen C."/>
            <person name="Martin L.B.B."/>
            <person name="Misra R.C."/>
            <person name="Kikuchi S."/>
            <person name="Rejzek M."/>
            <person name="Martin A.C."/>
            <person name="Harkess A."/>
            <person name="Leebens-Mack J."/>
            <person name="Louveau T."/>
            <person name="Stephenson M.J."/>
            <person name="Osbourn A."/>
        </authorList>
    </citation>
    <scope>NUCLEOTIDE SEQUENCE</scope>
    <source>
        <strain evidence="2">S10</strain>
    </source>
</reference>
<protein>
    <submittedName>
        <fullName evidence="2">Ribonuclease H-like protein</fullName>
    </submittedName>
</protein>
<comment type="caution">
    <text evidence="2">The sequence shown here is derived from an EMBL/GenBank/DDBJ whole genome shotgun (WGS) entry which is preliminary data.</text>
</comment>
<dbReference type="Proteomes" id="UP001163823">
    <property type="component" value="Chromosome 3"/>
</dbReference>
<sequence>MCVNSFWLETVESALLIPLFPPKLQAFISSTVLPFHSIFFSLSLKDWIVFNLNCNGVVHGKIPRSFFFSLLVWRCWKWRSKVIFVDLFTIPPNCIQTLYGEAEVMWQLLNDSSETVNVLKWVGWRALLVFLGLSSTLMHVVRLMIWLDVEMLSGMRRVFG</sequence>
<dbReference type="KEGG" id="qsa:O6P43_006110"/>
<keyword evidence="1" id="KW-1133">Transmembrane helix</keyword>
<organism evidence="2 3">
    <name type="scientific">Quillaja saponaria</name>
    <name type="common">Soap bark tree</name>
    <dbReference type="NCBI Taxonomy" id="32244"/>
    <lineage>
        <taxon>Eukaryota</taxon>
        <taxon>Viridiplantae</taxon>
        <taxon>Streptophyta</taxon>
        <taxon>Embryophyta</taxon>
        <taxon>Tracheophyta</taxon>
        <taxon>Spermatophyta</taxon>
        <taxon>Magnoliopsida</taxon>
        <taxon>eudicotyledons</taxon>
        <taxon>Gunneridae</taxon>
        <taxon>Pentapetalae</taxon>
        <taxon>rosids</taxon>
        <taxon>fabids</taxon>
        <taxon>Fabales</taxon>
        <taxon>Quillajaceae</taxon>
        <taxon>Quillaja</taxon>
    </lineage>
</organism>
<evidence type="ECO:0000313" key="3">
    <source>
        <dbReference type="Proteomes" id="UP001163823"/>
    </source>
</evidence>
<proteinExistence type="predicted"/>
<name>A0AAD7VHV9_QUISA</name>
<gene>
    <name evidence="2" type="ORF">O6P43_006110</name>
</gene>
<accession>A0AAD7VHV9</accession>
<dbReference type="EMBL" id="JARAOO010000003">
    <property type="protein sequence ID" value="KAJ7976313.1"/>
    <property type="molecule type" value="Genomic_DNA"/>
</dbReference>
<evidence type="ECO:0000313" key="2">
    <source>
        <dbReference type="EMBL" id="KAJ7976313.1"/>
    </source>
</evidence>
<keyword evidence="3" id="KW-1185">Reference proteome</keyword>
<dbReference type="AlphaFoldDB" id="A0AAD7VHV9"/>
<feature type="transmembrane region" description="Helical" evidence="1">
    <location>
        <begin position="126"/>
        <end position="147"/>
    </location>
</feature>
<evidence type="ECO:0000256" key="1">
    <source>
        <dbReference type="SAM" id="Phobius"/>
    </source>
</evidence>